<evidence type="ECO:0000313" key="3">
    <source>
        <dbReference type="EMBL" id="MBA8792582.1"/>
    </source>
</evidence>
<comment type="caution">
    <text evidence="3">The sequence shown here is derived from an EMBL/GenBank/DDBJ whole genome shotgun (WGS) entry which is preliminary data.</text>
</comment>
<dbReference type="RefSeq" id="WP_182558213.1">
    <property type="nucleotide sequence ID" value="NZ_JACGWT010000001.1"/>
</dbReference>
<evidence type="ECO:0000256" key="1">
    <source>
        <dbReference type="SAM" id="MobiDB-lite"/>
    </source>
</evidence>
<dbReference type="InterPro" id="IPR029017">
    <property type="entry name" value="Enolase-like_N"/>
</dbReference>
<dbReference type="SUPFAM" id="SSF51604">
    <property type="entry name" value="Enolase C-terminal domain-like"/>
    <property type="match status" value="1"/>
</dbReference>
<accession>A0A7W3P472</accession>
<dbReference type="SFLD" id="SFLDS00001">
    <property type="entry name" value="Enolase"/>
    <property type="match status" value="1"/>
</dbReference>
<dbReference type="EMBL" id="JACGWT010000001">
    <property type="protein sequence ID" value="MBA8792582.1"/>
    <property type="molecule type" value="Genomic_DNA"/>
</dbReference>
<dbReference type="InterPro" id="IPR013341">
    <property type="entry name" value="Mandelate_racemase_N_dom"/>
</dbReference>
<sequence>MSLPADESVGAPADAPTAEAPSRPATFDDPWAVAADVRITGVRAIATAPEGIALVVVRVDTDVDGLYGLGCATYTQRWRAVIPFVEEHLARLVVGRYPGDIEDLTRLVRFSGYWREGPVENNALSGLDMALWDIAGKRAGLPVHELLGGRVRAAADTYLHAGGATVEETLDQAEALVARGQRHVRIQTGQPGIGAYGAPGLDEPPDRRVPYPAGWDVERYLGDVPRLFAAARERFGERIELLHDVHNRLTPKQAVWLARAVEPYRPFFLEDVLAPEHWDRLPEVRAASPVPIAVGELATSQTDAARLILGGGVDLIRCHISAIGGLTPAKKLSVLAEYTGVRTAWHAPGDTSPIAAAANVAVDVTTAAFGIQEGHVYPEAVHEVFPGTLDIVDGWLTPNEAPGWGIDLDEAAAARYPAELSGHDAWAAGVRGHDGGLIAP</sequence>
<dbReference type="PANTHER" id="PTHR48080">
    <property type="entry name" value="D-GALACTONATE DEHYDRATASE-RELATED"/>
    <property type="match status" value="1"/>
</dbReference>
<feature type="region of interest" description="Disordered" evidence="1">
    <location>
        <begin position="1"/>
        <end position="27"/>
    </location>
</feature>
<dbReference type="InterPro" id="IPR036849">
    <property type="entry name" value="Enolase-like_C_sf"/>
</dbReference>
<dbReference type="GO" id="GO:0000287">
    <property type="term" value="F:magnesium ion binding"/>
    <property type="evidence" value="ECO:0007669"/>
    <property type="project" value="UniProtKB-ARBA"/>
</dbReference>
<dbReference type="PANTHER" id="PTHR48080:SF6">
    <property type="entry name" value="STARVATION-SENSING PROTEIN RSPA"/>
    <property type="match status" value="1"/>
</dbReference>
<dbReference type="InterPro" id="IPR018110">
    <property type="entry name" value="Mandel_Rmase/mucon_lact_enz_CS"/>
</dbReference>
<proteinExistence type="predicted"/>
<dbReference type="GO" id="GO:0008927">
    <property type="term" value="F:mannonate dehydratase activity"/>
    <property type="evidence" value="ECO:0007669"/>
    <property type="project" value="UniProtKB-EC"/>
</dbReference>
<dbReference type="AlphaFoldDB" id="A0A7W3P472"/>
<dbReference type="Gene3D" id="3.20.20.120">
    <property type="entry name" value="Enolase-like C-terminal domain"/>
    <property type="match status" value="1"/>
</dbReference>
<gene>
    <name evidence="3" type="ORF">FHX74_000176</name>
</gene>
<dbReference type="SMART" id="SM00922">
    <property type="entry name" value="MR_MLE"/>
    <property type="match status" value="1"/>
</dbReference>
<reference evidence="3 4" key="1">
    <citation type="submission" date="2020-07" db="EMBL/GenBank/DDBJ databases">
        <title>Sequencing the genomes of 1000 actinobacteria strains.</title>
        <authorList>
            <person name="Klenk H.-P."/>
        </authorList>
    </citation>
    <scope>NUCLEOTIDE SEQUENCE [LARGE SCALE GENOMIC DNA]</scope>
    <source>
        <strain evidence="3 4">DSM 100723</strain>
    </source>
</reference>
<dbReference type="InterPro" id="IPR013342">
    <property type="entry name" value="Mandelate_racemase_C"/>
</dbReference>
<dbReference type="InterPro" id="IPR034593">
    <property type="entry name" value="DgoD-like"/>
</dbReference>
<protein>
    <submittedName>
        <fullName evidence="3">Mannonate dehydratase</fullName>
        <ecNumber evidence="3">4.2.1.8</ecNumber>
    </submittedName>
</protein>
<evidence type="ECO:0000313" key="4">
    <source>
        <dbReference type="Proteomes" id="UP000523079"/>
    </source>
</evidence>
<dbReference type="PROSITE" id="PS00908">
    <property type="entry name" value="MR_MLE_1"/>
    <property type="match status" value="1"/>
</dbReference>
<keyword evidence="3" id="KW-0456">Lyase</keyword>
<dbReference type="Pfam" id="PF13378">
    <property type="entry name" value="MR_MLE_C"/>
    <property type="match status" value="1"/>
</dbReference>
<dbReference type="Pfam" id="PF02746">
    <property type="entry name" value="MR_MLE_N"/>
    <property type="match status" value="1"/>
</dbReference>
<dbReference type="InterPro" id="IPR029065">
    <property type="entry name" value="Enolase_C-like"/>
</dbReference>
<dbReference type="Proteomes" id="UP000523079">
    <property type="component" value="Unassembled WGS sequence"/>
</dbReference>
<name>A0A7W3P472_9ACTN</name>
<keyword evidence="4" id="KW-1185">Reference proteome</keyword>
<evidence type="ECO:0000259" key="2">
    <source>
        <dbReference type="SMART" id="SM00922"/>
    </source>
</evidence>
<dbReference type="GO" id="GO:0009063">
    <property type="term" value="P:amino acid catabolic process"/>
    <property type="evidence" value="ECO:0007669"/>
    <property type="project" value="InterPro"/>
</dbReference>
<dbReference type="SUPFAM" id="SSF54826">
    <property type="entry name" value="Enolase N-terminal domain-like"/>
    <property type="match status" value="1"/>
</dbReference>
<dbReference type="Gene3D" id="3.30.390.10">
    <property type="entry name" value="Enolase-like, N-terminal domain"/>
    <property type="match status" value="1"/>
</dbReference>
<organism evidence="3 4">
    <name type="scientific">Microlunatus kandeliicorticis</name>
    <dbReference type="NCBI Taxonomy" id="1759536"/>
    <lineage>
        <taxon>Bacteria</taxon>
        <taxon>Bacillati</taxon>
        <taxon>Actinomycetota</taxon>
        <taxon>Actinomycetes</taxon>
        <taxon>Propionibacteriales</taxon>
        <taxon>Propionibacteriaceae</taxon>
        <taxon>Microlunatus</taxon>
    </lineage>
</organism>
<dbReference type="EC" id="4.2.1.8" evidence="3"/>
<feature type="domain" description="Mandelate racemase/muconate lactonizing enzyme C-terminal" evidence="2">
    <location>
        <begin position="166"/>
        <end position="291"/>
    </location>
</feature>